<evidence type="ECO:0000256" key="2">
    <source>
        <dbReference type="ARBA" id="ARBA00022801"/>
    </source>
</evidence>
<keyword evidence="1" id="KW-0547">Nucleotide-binding</keyword>
<evidence type="ECO:0000313" key="6">
    <source>
        <dbReference type="EMBL" id="KAI3960799.1"/>
    </source>
</evidence>
<dbReference type="Proteomes" id="UP001202328">
    <property type="component" value="Unassembled WGS sequence"/>
</dbReference>
<organism evidence="6 7">
    <name type="scientific">Papaver atlanticum</name>
    <dbReference type="NCBI Taxonomy" id="357466"/>
    <lineage>
        <taxon>Eukaryota</taxon>
        <taxon>Viridiplantae</taxon>
        <taxon>Streptophyta</taxon>
        <taxon>Embryophyta</taxon>
        <taxon>Tracheophyta</taxon>
        <taxon>Spermatophyta</taxon>
        <taxon>Magnoliopsida</taxon>
        <taxon>Ranunculales</taxon>
        <taxon>Papaveraceae</taxon>
        <taxon>Papaveroideae</taxon>
        <taxon>Papaver</taxon>
    </lineage>
</organism>
<evidence type="ECO:0000256" key="4">
    <source>
        <dbReference type="ARBA" id="ARBA00022840"/>
    </source>
</evidence>
<dbReference type="GO" id="GO:0004386">
    <property type="term" value="F:helicase activity"/>
    <property type="evidence" value="ECO:0007669"/>
    <property type="project" value="UniProtKB-KW"/>
</dbReference>
<evidence type="ECO:0000256" key="5">
    <source>
        <dbReference type="SAM" id="Phobius"/>
    </source>
</evidence>
<protein>
    <submittedName>
        <fullName evidence="6">Uncharacterized protein</fullName>
    </submittedName>
</protein>
<sequence>MENLNATSKRTTFHLHLYPTTTTTDGSLNRNHTTFKRMICGIPDFEAYFDRKNEHVSWNSNKVIKLNPCETSRNDIRSKTVKYHLKMDRPSKFMIMCLTRIEDALLRNGTLKKKKHKSFLVSDWGIEFWQGFMSRSNILDTSGDSADVISENEKEGIDIDGLSFLYLVTSQEITAQVRSVCKPLHELGIQTVCLHTAAPQDHQIRSLKASEPEFFISTPQIFLELVSLEAIDMSRLSLLIKATKQYIPGESQAVIFNGSLGSFSSSALKNMLGDHKAICRLSANVSITSQSVGISQSVDTCTSEEKLSKVQISQGALCRKNVKLQLFVDTLTAQGYSISKNSFSDGTQDLNSNYFEVVIMISLPLSIGNYVIILTRMARRTVNGVLHSLFSLQKYANLAGPLMEILEQCGQTVLVPLRNYLYSSFLL</sequence>
<keyword evidence="5" id="KW-0472">Membrane</keyword>
<dbReference type="GO" id="GO:0016787">
    <property type="term" value="F:hydrolase activity"/>
    <property type="evidence" value="ECO:0007669"/>
    <property type="project" value="UniProtKB-KW"/>
</dbReference>
<evidence type="ECO:0000256" key="1">
    <source>
        <dbReference type="ARBA" id="ARBA00022741"/>
    </source>
</evidence>
<reference evidence="6" key="1">
    <citation type="submission" date="2022-04" db="EMBL/GenBank/DDBJ databases">
        <title>A functionally conserved STORR gene fusion in Papaver species that diverged 16.8 million years ago.</title>
        <authorList>
            <person name="Catania T."/>
        </authorList>
    </citation>
    <scope>NUCLEOTIDE SEQUENCE</scope>
    <source>
        <strain evidence="6">S-188037</strain>
    </source>
</reference>
<proteinExistence type="predicted"/>
<dbReference type="InterPro" id="IPR027417">
    <property type="entry name" value="P-loop_NTPase"/>
</dbReference>
<comment type="caution">
    <text evidence="6">The sequence shown here is derived from an EMBL/GenBank/DDBJ whole genome shotgun (WGS) entry which is preliminary data.</text>
</comment>
<keyword evidence="2" id="KW-0378">Hydrolase</keyword>
<dbReference type="AlphaFoldDB" id="A0AAD4TK60"/>
<keyword evidence="7" id="KW-1185">Reference proteome</keyword>
<dbReference type="EMBL" id="JAJJMB010000874">
    <property type="protein sequence ID" value="KAI3960799.1"/>
    <property type="molecule type" value="Genomic_DNA"/>
</dbReference>
<dbReference type="Gene3D" id="3.40.50.300">
    <property type="entry name" value="P-loop containing nucleotide triphosphate hydrolases"/>
    <property type="match status" value="1"/>
</dbReference>
<gene>
    <name evidence="6" type="ORF">MKW98_026191</name>
</gene>
<dbReference type="SUPFAM" id="SSF52540">
    <property type="entry name" value="P-loop containing nucleoside triphosphate hydrolases"/>
    <property type="match status" value="1"/>
</dbReference>
<name>A0AAD4TK60_9MAGN</name>
<keyword evidence="4" id="KW-0067">ATP-binding</keyword>
<keyword evidence="5" id="KW-1133">Transmembrane helix</keyword>
<evidence type="ECO:0000313" key="7">
    <source>
        <dbReference type="Proteomes" id="UP001202328"/>
    </source>
</evidence>
<dbReference type="PANTHER" id="PTHR47960">
    <property type="entry name" value="DEAD-BOX ATP-DEPENDENT RNA HELICASE 50"/>
    <property type="match status" value="1"/>
</dbReference>
<keyword evidence="5" id="KW-0812">Transmembrane</keyword>
<dbReference type="GO" id="GO:0005524">
    <property type="term" value="F:ATP binding"/>
    <property type="evidence" value="ECO:0007669"/>
    <property type="project" value="UniProtKB-KW"/>
</dbReference>
<feature type="transmembrane region" description="Helical" evidence="5">
    <location>
        <begin position="354"/>
        <end position="373"/>
    </location>
</feature>
<accession>A0AAD4TK60</accession>
<keyword evidence="3" id="KW-0347">Helicase</keyword>
<evidence type="ECO:0000256" key="3">
    <source>
        <dbReference type="ARBA" id="ARBA00022806"/>
    </source>
</evidence>